<sequence length="50" mass="5104">MGLSHVSSVLDTVMRAGCGSLALIPARTFRGSGPRGARGNRRDPPSVAPA</sequence>
<dbReference type="AlphaFoldDB" id="A0A066Z8I0"/>
<dbReference type="HOGENOM" id="CLU_3118796_0_0_11"/>
<comment type="caution">
    <text evidence="2">The sequence shown here is derived from an EMBL/GenBank/DDBJ whole genome shotgun (WGS) entry which is preliminary data.</text>
</comment>
<reference evidence="2 3" key="1">
    <citation type="submission" date="2014-05" db="EMBL/GenBank/DDBJ databases">
        <title>Draft Genome Sequence of Kitasatospora cheerisanensis KCTC 2395.</title>
        <authorList>
            <person name="Nam D.H."/>
        </authorList>
    </citation>
    <scope>NUCLEOTIDE SEQUENCE [LARGE SCALE GENOMIC DNA]</scope>
    <source>
        <strain evidence="2 3">KCTC 2395</strain>
    </source>
</reference>
<dbReference type="Proteomes" id="UP000027178">
    <property type="component" value="Unassembled WGS sequence"/>
</dbReference>
<accession>A0A066Z8I0</accession>
<dbReference type="EMBL" id="JNBY01000068">
    <property type="protein sequence ID" value="KDN86621.1"/>
    <property type="molecule type" value="Genomic_DNA"/>
</dbReference>
<organism evidence="2 3">
    <name type="scientific">Kitasatospora cheerisanensis KCTC 2395</name>
    <dbReference type="NCBI Taxonomy" id="1348663"/>
    <lineage>
        <taxon>Bacteria</taxon>
        <taxon>Bacillati</taxon>
        <taxon>Actinomycetota</taxon>
        <taxon>Actinomycetes</taxon>
        <taxon>Kitasatosporales</taxon>
        <taxon>Streptomycetaceae</taxon>
        <taxon>Kitasatospora</taxon>
    </lineage>
</organism>
<keyword evidence="3" id="KW-1185">Reference proteome</keyword>
<gene>
    <name evidence="2" type="ORF">KCH_17170</name>
</gene>
<feature type="region of interest" description="Disordered" evidence="1">
    <location>
        <begin position="27"/>
        <end position="50"/>
    </location>
</feature>
<proteinExistence type="predicted"/>
<evidence type="ECO:0000313" key="2">
    <source>
        <dbReference type="EMBL" id="KDN86621.1"/>
    </source>
</evidence>
<evidence type="ECO:0000256" key="1">
    <source>
        <dbReference type="SAM" id="MobiDB-lite"/>
    </source>
</evidence>
<dbReference type="PATRIC" id="fig|1348663.4.peg.1650"/>
<name>A0A066Z8I0_9ACTN</name>
<evidence type="ECO:0000313" key="3">
    <source>
        <dbReference type="Proteomes" id="UP000027178"/>
    </source>
</evidence>
<protein>
    <submittedName>
        <fullName evidence="2">Uncharacterized protein</fullName>
    </submittedName>
</protein>